<evidence type="ECO:0000259" key="5">
    <source>
        <dbReference type="PROSITE" id="PS50885"/>
    </source>
</evidence>
<dbReference type="InterPro" id="IPR029151">
    <property type="entry name" value="Sensor-like_sf"/>
</dbReference>
<dbReference type="GO" id="GO:0016020">
    <property type="term" value="C:membrane"/>
    <property type="evidence" value="ECO:0007669"/>
    <property type="project" value="InterPro"/>
</dbReference>
<name>A0A1G8TPC6_9RHOB</name>
<dbReference type="PANTHER" id="PTHR43531">
    <property type="entry name" value="PROTEIN ICFG"/>
    <property type="match status" value="1"/>
</dbReference>
<dbReference type="EMBL" id="FNEJ01000031">
    <property type="protein sequence ID" value="SDJ42765.1"/>
    <property type="molecule type" value="Genomic_DNA"/>
</dbReference>
<proteinExistence type="inferred from homology"/>
<keyword evidence="7" id="KW-1185">Reference proteome</keyword>
<dbReference type="CDD" id="cd11386">
    <property type="entry name" value="MCP_signal"/>
    <property type="match status" value="1"/>
</dbReference>
<feature type="domain" description="Methyl-accepting transducer" evidence="4">
    <location>
        <begin position="345"/>
        <end position="574"/>
    </location>
</feature>
<keyword evidence="3" id="KW-0807">Transducer</keyword>
<dbReference type="AlphaFoldDB" id="A0A1G8TPC6"/>
<protein>
    <submittedName>
        <fullName evidence="6">Methyl-accepting chemotaxis protein</fullName>
    </submittedName>
</protein>
<dbReference type="SMART" id="SM00283">
    <property type="entry name" value="MA"/>
    <property type="match status" value="1"/>
</dbReference>
<dbReference type="Pfam" id="PF17201">
    <property type="entry name" value="Cache_3-Cache_2"/>
    <property type="match status" value="1"/>
</dbReference>
<sequence length="639" mass="67754">MKFSLKSLKARLALGLSLLLVLICAALLAAFDHLTRQNMVAAAQLRQDTSLRILTSRFAETYPDLVVEHDAEGRVSRVIWPALPDLSDASLIDRVGAISGETATVFGWDAAEGDFMRLVTNIVKPDGTRAVGTWLGKQNPVHAAMLRKDVYHGEAVILGNPFYTIYQPIEDATGAVIGIFYAGVDKSLVDVRVARQQMTGLVLSLVALALGIPALLLLLLSSSLRPLYAISARLETMATGDLQAPVPHLQRGDELGATARAVEVFRQRLTEARAQDAAVATRRAEQDRVVGALREGLARLAQRDLAARIETEGGTPFPEEYEALRHDFNAGIASLEAAMAEVAAVAAGVRGASEEIGTSSDDLAHRVEEQAGTLESSAAALDQLARTGQEIAETAERADGLAQTSRRLSSESELVLRKAIEAIRRIEDASVKINQIISAIDDIAFQTNLLALNAGVEAARAGEAGRGFAVVASEVRSLAQTAAEAAQEIKTLIRDSNDEVREGSSLVQQTGASLGQVLEQVDGLGALISEIALAVRGQTNGLSEINEGVQRLETMTQHNAAVVEELNAAGQSLNTEAHRLSDTLAVFRSDSATSGGWGAPVAPKKPARAPEKVAVASAPSAAAAEIRRSSGVIEGWDEF</sequence>
<dbReference type="Pfam" id="PF00015">
    <property type="entry name" value="MCPsignal"/>
    <property type="match status" value="1"/>
</dbReference>
<dbReference type="PRINTS" id="PR00260">
    <property type="entry name" value="CHEMTRNSDUCR"/>
</dbReference>
<accession>A0A1G8TPC6</accession>
<comment type="similarity">
    <text evidence="2">Belongs to the methyl-accepting chemotaxis (MCP) protein family.</text>
</comment>
<dbReference type="Gene3D" id="1.10.8.500">
    <property type="entry name" value="HAMP domain in histidine kinase"/>
    <property type="match status" value="1"/>
</dbReference>
<evidence type="ECO:0000256" key="2">
    <source>
        <dbReference type="ARBA" id="ARBA00029447"/>
    </source>
</evidence>
<dbReference type="SUPFAM" id="SSF103190">
    <property type="entry name" value="Sensory domain-like"/>
    <property type="match status" value="1"/>
</dbReference>
<dbReference type="InterPro" id="IPR051310">
    <property type="entry name" value="MCP_chemotaxis"/>
</dbReference>
<dbReference type="Pfam" id="PF00672">
    <property type="entry name" value="HAMP"/>
    <property type="match status" value="1"/>
</dbReference>
<dbReference type="InterPro" id="IPR004089">
    <property type="entry name" value="MCPsignal_dom"/>
</dbReference>
<dbReference type="Proteomes" id="UP000199093">
    <property type="component" value="Unassembled WGS sequence"/>
</dbReference>
<dbReference type="GO" id="GO:0004888">
    <property type="term" value="F:transmembrane signaling receptor activity"/>
    <property type="evidence" value="ECO:0007669"/>
    <property type="project" value="InterPro"/>
</dbReference>
<dbReference type="InterPro" id="IPR033462">
    <property type="entry name" value="Cache_3-Cache_2"/>
</dbReference>
<dbReference type="InterPro" id="IPR003660">
    <property type="entry name" value="HAMP_dom"/>
</dbReference>
<evidence type="ECO:0000259" key="4">
    <source>
        <dbReference type="PROSITE" id="PS50111"/>
    </source>
</evidence>
<dbReference type="InterPro" id="IPR004090">
    <property type="entry name" value="Chemotax_Me-accpt_rcpt"/>
</dbReference>
<dbReference type="SUPFAM" id="SSF58104">
    <property type="entry name" value="Methyl-accepting chemotaxis protein (MCP) signaling domain"/>
    <property type="match status" value="1"/>
</dbReference>
<evidence type="ECO:0000313" key="6">
    <source>
        <dbReference type="EMBL" id="SDJ42765.1"/>
    </source>
</evidence>
<dbReference type="PROSITE" id="PS50885">
    <property type="entry name" value="HAMP"/>
    <property type="match status" value="2"/>
</dbReference>
<dbReference type="STRING" id="555512.SAMN04487993_103111"/>
<keyword evidence="1" id="KW-0145">Chemotaxis</keyword>
<feature type="domain" description="HAMP" evidence="5">
    <location>
        <begin position="284"/>
        <end position="340"/>
    </location>
</feature>
<gene>
    <name evidence="6" type="ORF">SAMN04487993_103111</name>
</gene>
<evidence type="ECO:0000256" key="3">
    <source>
        <dbReference type="PROSITE-ProRule" id="PRU00284"/>
    </source>
</evidence>
<dbReference type="GO" id="GO:0006935">
    <property type="term" value="P:chemotaxis"/>
    <property type="evidence" value="ECO:0007669"/>
    <property type="project" value="UniProtKB-KW"/>
</dbReference>
<dbReference type="Gene3D" id="1.10.287.950">
    <property type="entry name" value="Methyl-accepting chemotaxis protein"/>
    <property type="match status" value="1"/>
</dbReference>
<dbReference type="PANTHER" id="PTHR43531:SF11">
    <property type="entry name" value="METHYL-ACCEPTING CHEMOTAXIS PROTEIN 3"/>
    <property type="match status" value="1"/>
</dbReference>
<dbReference type="OrthoDB" id="354287at2"/>
<organism evidence="6 7">
    <name type="scientific">Salipiger marinus</name>
    <dbReference type="NCBI Taxonomy" id="555512"/>
    <lineage>
        <taxon>Bacteria</taxon>
        <taxon>Pseudomonadati</taxon>
        <taxon>Pseudomonadota</taxon>
        <taxon>Alphaproteobacteria</taxon>
        <taxon>Rhodobacterales</taxon>
        <taxon>Roseobacteraceae</taxon>
        <taxon>Salipiger</taxon>
    </lineage>
</organism>
<feature type="domain" description="HAMP" evidence="5">
    <location>
        <begin position="221"/>
        <end position="274"/>
    </location>
</feature>
<dbReference type="GO" id="GO:0007165">
    <property type="term" value="P:signal transduction"/>
    <property type="evidence" value="ECO:0007669"/>
    <property type="project" value="UniProtKB-KW"/>
</dbReference>
<dbReference type="SMART" id="SM00304">
    <property type="entry name" value="HAMP"/>
    <property type="match status" value="2"/>
</dbReference>
<evidence type="ECO:0000256" key="1">
    <source>
        <dbReference type="ARBA" id="ARBA00022500"/>
    </source>
</evidence>
<reference evidence="6 7" key="1">
    <citation type="submission" date="2016-10" db="EMBL/GenBank/DDBJ databases">
        <authorList>
            <person name="de Groot N.N."/>
        </authorList>
    </citation>
    <scope>NUCLEOTIDE SEQUENCE [LARGE SCALE GENOMIC DNA]</scope>
    <source>
        <strain evidence="6 7">DSM 26424</strain>
    </source>
</reference>
<dbReference type="RefSeq" id="WP_110506221.1">
    <property type="nucleotide sequence ID" value="NZ_FNEJ01000031.1"/>
</dbReference>
<evidence type="ECO:0000313" key="7">
    <source>
        <dbReference type="Proteomes" id="UP000199093"/>
    </source>
</evidence>
<dbReference type="PROSITE" id="PS50111">
    <property type="entry name" value="CHEMOTAXIS_TRANSDUC_2"/>
    <property type="match status" value="1"/>
</dbReference>